<evidence type="ECO:0000313" key="2">
    <source>
        <dbReference type="Proteomes" id="UP000016931"/>
    </source>
</evidence>
<reference evidence="1 2" key="1">
    <citation type="journal article" date="2012" name="PLoS Pathog.">
        <title>Diverse lifestyles and strategies of plant pathogenesis encoded in the genomes of eighteen Dothideomycetes fungi.</title>
        <authorList>
            <person name="Ohm R.A."/>
            <person name="Feau N."/>
            <person name="Henrissat B."/>
            <person name="Schoch C.L."/>
            <person name="Horwitz B.A."/>
            <person name="Barry K.W."/>
            <person name="Condon B.J."/>
            <person name="Copeland A.C."/>
            <person name="Dhillon B."/>
            <person name="Glaser F."/>
            <person name="Hesse C.N."/>
            <person name="Kosti I."/>
            <person name="LaButti K."/>
            <person name="Lindquist E.A."/>
            <person name="Lucas S."/>
            <person name="Salamov A.A."/>
            <person name="Bradshaw R.E."/>
            <person name="Ciuffetti L."/>
            <person name="Hamelin R.C."/>
            <person name="Kema G.H.J."/>
            <person name="Lawrence C."/>
            <person name="Scott J.A."/>
            <person name="Spatafora J.W."/>
            <person name="Turgeon B.G."/>
            <person name="de Wit P.J.G.M."/>
            <person name="Zhong S."/>
            <person name="Goodwin S.B."/>
            <person name="Grigoriev I.V."/>
        </authorList>
    </citation>
    <scope>NUCLEOTIDE SEQUENCE [LARGE SCALE GENOMIC DNA]</scope>
    <source>
        <strain evidence="1 2">SO2202</strain>
    </source>
</reference>
<protein>
    <submittedName>
        <fullName evidence="1">Uncharacterized protein</fullName>
    </submittedName>
</protein>
<dbReference type="HOGENOM" id="CLU_1960947_0_0_1"/>
<dbReference type="Proteomes" id="UP000016931">
    <property type="component" value="Unassembled WGS sequence"/>
</dbReference>
<dbReference type="EMBL" id="KB456263">
    <property type="protein sequence ID" value="EMF13607.1"/>
    <property type="molecule type" value="Genomic_DNA"/>
</dbReference>
<keyword evidence="2" id="KW-1185">Reference proteome</keyword>
<gene>
    <name evidence="1" type="ORF">SEPMUDRAFT_84616</name>
</gene>
<dbReference type="OrthoDB" id="285308at2759"/>
<organism evidence="1 2">
    <name type="scientific">Sphaerulina musiva (strain SO2202)</name>
    <name type="common">Poplar stem canker fungus</name>
    <name type="synonym">Septoria musiva</name>
    <dbReference type="NCBI Taxonomy" id="692275"/>
    <lineage>
        <taxon>Eukaryota</taxon>
        <taxon>Fungi</taxon>
        <taxon>Dikarya</taxon>
        <taxon>Ascomycota</taxon>
        <taxon>Pezizomycotina</taxon>
        <taxon>Dothideomycetes</taxon>
        <taxon>Dothideomycetidae</taxon>
        <taxon>Mycosphaerellales</taxon>
        <taxon>Mycosphaerellaceae</taxon>
        <taxon>Sphaerulina</taxon>
    </lineage>
</organism>
<evidence type="ECO:0000313" key="1">
    <source>
        <dbReference type="EMBL" id="EMF13607.1"/>
    </source>
</evidence>
<name>M3B1E1_SPHMS</name>
<proteinExistence type="predicted"/>
<dbReference type="AlphaFoldDB" id="M3B1E1"/>
<dbReference type="RefSeq" id="XP_016761728.1">
    <property type="nucleotide sequence ID" value="XM_016910359.1"/>
</dbReference>
<sequence>MWDSESAYDIHSTGLRGHHMGGMCSTRVLKLAHHPAGVAASPAVKTTVNHPASTQSVRRDTFLQWPDVNKASDEASHAMDNPSLTSRGLDFGTSLTTYSPRNCRGRICGRRMRREKEVESVPVRHKER</sequence>
<accession>M3B1E1</accession>
<dbReference type="GeneID" id="27907496"/>